<evidence type="ECO:0000256" key="6">
    <source>
        <dbReference type="SAM" id="Phobius"/>
    </source>
</evidence>
<evidence type="ECO:0000313" key="8">
    <source>
        <dbReference type="EMBL" id="ADM27899.1"/>
    </source>
</evidence>
<feature type="domain" description="Na+/H+ antiporter MnhB subunit-related protein" evidence="7">
    <location>
        <begin position="115"/>
        <end position="251"/>
    </location>
</feature>
<dbReference type="PANTHER" id="PTHR33932:SF4">
    <property type="entry name" value="NA(+)_H(+) ANTIPORTER SUBUNIT B"/>
    <property type="match status" value="1"/>
</dbReference>
<feature type="transmembrane region" description="Helical" evidence="6">
    <location>
        <begin position="237"/>
        <end position="258"/>
    </location>
</feature>
<evidence type="ECO:0000313" key="9">
    <source>
        <dbReference type="Proteomes" id="UP000001304"/>
    </source>
</evidence>
<dbReference type="AlphaFoldDB" id="E0SNV3"/>
<evidence type="ECO:0000259" key="7">
    <source>
        <dbReference type="Pfam" id="PF04039"/>
    </source>
</evidence>
<dbReference type="STRING" id="583356.Igag_1086"/>
<feature type="transmembrane region" description="Helical" evidence="6">
    <location>
        <begin position="144"/>
        <end position="163"/>
    </location>
</feature>
<keyword evidence="9" id="KW-1185">Reference proteome</keyword>
<name>E0SNV3_IGNAA</name>
<comment type="subcellular location">
    <subcellularLocation>
        <location evidence="1">Cell membrane</location>
        <topology evidence="1">Multi-pass membrane protein</topology>
    </subcellularLocation>
</comment>
<dbReference type="KEGG" id="iag:Igag_1086"/>
<dbReference type="GO" id="GO:0005886">
    <property type="term" value="C:plasma membrane"/>
    <property type="evidence" value="ECO:0007669"/>
    <property type="project" value="UniProtKB-SubCell"/>
</dbReference>
<keyword evidence="2" id="KW-1003">Cell membrane</keyword>
<keyword evidence="3 6" id="KW-0812">Transmembrane</keyword>
<evidence type="ECO:0000256" key="5">
    <source>
        <dbReference type="ARBA" id="ARBA00023136"/>
    </source>
</evidence>
<feature type="transmembrane region" description="Helical" evidence="6">
    <location>
        <begin position="184"/>
        <end position="202"/>
    </location>
</feature>
<dbReference type="InterPro" id="IPR007182">
    <property type="entry name" value="MnhB"/>
</dbReference>
<evidence type="ECO:0000256" key="3">
    <source>
        <dbReference type="ARBA" id="ARBA00022692"/>
    </source>
</evidence>
<dbReference type="InterPro" id="IPR050622">
    <property type="entry name" value="CPA3_antiporter_subunitB"/>
</dbReference>
<proteinExistence type="predicted"/>
<keyword evidence="4 6" id="KW-1133">Transmembrane helix</keyword>
<sequence length="261" mass="28858">MVKAMQQRIVVILIVLTVVAISILLSLHDIMIIPLVAIENKLREMFIYYSYNTANPISALVPAIVNAIIWDFRGIDTFYETVVLFTSIISLAVVYYNYSNGLDREALDRVRLSPIAMTVFRIVIPVAIAIAISLAINGHRTPGGGFQGGAVVAAMVAIGIAIYSAQEIYIKQFEYSKLISIRSIGLLAIIVTAMIPVIRGYILGSHGYIFQNQYKPGAIDGVSYYIDGVRVSGVLPIYNVLEMVIVATSFILVLMLLYRRY</sequence>
<protein>
    <submittedName>
        <fullName evidence="8">Na+/H+ antiporter MnhB subunit-related protein</fullName>
    </submittedName>
</protein>
<dbReference type="Pfam" id="PF04039">
    <property type="entry name" value="MnhB"/>
    <property type="match status" value="1"/>
</dbReference>
<reference evidence="8 9" key="1">
    <citation type="journal article" date="2010" name="Stand. Genomic Sci.">
        <title>Complete genome sequence of Ignisphaera aggregans type strain (AQ1.S1).</title>
        <authorList>
            <person name="Goker M."/>
            <person name="Held B."/>
            <person name="Lapidus A."/>
            <person name="Nolan M."/>
            <person name="Spring S."/>
            <person name="Yasawong M."/>
            <person name="Lucas S."/>
            <person name="Glavina Del Rio T."/>
            <person name="Tice H."/>
            <person name="Cheng J.F."/>
            <person name="Goodwin L."/>
            <person name="Tapia R."/>
            <person name="Pitluck S."/>
            <person name="Liolios K."/>
            <person name="Ivanova N."/>
            <person name="Mavromatis K."/>
            <person name="Mikhailova N."/>
            <person name="Pati A."/>
            <person name="Chen A."/>
            <person name="Palaniappan K."/>
            <person name="Brambilla E."/>
            <person name="Land M."/>
            <person name="Hauser L."/>
            <person name="Chang Y.J."/>
            <person name="Jeffries C.D."/>
            <person name="Brettin T."/>
            <person name="Detter J.C."/>
            <person name="Han C."/>
            <person name="Rohde M."/>
            <person name="Sikorski J."/>
            <person name="Woyke T."/>
            <person name="Bristow J."/>
            <person name="Eisen J.A."/>
            <person name="Markowitz V."/>
            <person name="Hugenholtz P."/>
            <person name="Kyrpides N.C."/>
            <person name="Klenk H.P."/>
        </authorList>
    </citation>
    <scope>NUCLEOTIDE SEQUENCE [LARGE SCALE GENOMIC DNA]</scope>
    <source>
        <strain evidence="9">DSM 17230 / JCM 13409 / AQ1.S1</strain>
    </source>
</reference>
<dbReference type="PANTHER" id="PTHR33932">
    <property type="entry name" value="NA(+)/H(+) ANTIPORTER SUBUNIT B"/>
    <property type="match status" value="1"/>
</dbReference>
<dbReference type="Proteomes" id="UP000001304">
    <property type="component" value="Chromosome"/>
</dbReference>
<accession>E0SNV3</accession>
<dbReference type="BioCyc" id="IAGG583356:GHAH-1067-MONOMER"/>
<gene>
    <name evidence="8" type="ordered locus">Igag_1086</name>
</gene>
<evidence type="ECO:0000256" key="4">
    <source>
        <dbReference type="ARBA" id="ARBA00022989"/>
    </source>
</evidence>
<organism evidence="8 9">
    <name type="scientific">Ignisphaera aggregans (strain DSM 17230 / JCM 13409 / AQ1.S1)</name>
    <dbReference type="NCBI Taxonomy" id="583356"/>
    <lineage>
        <taxon>Archaea</taxon>
        <taxon>Thermoproteota</taxon>
        <taxon>Thermoprotei</taxon>
        <taxon>Desulfurococcales</taxon>
        <taxon>Desulfurococcaceae</taxon>
        <taxon>Ignisphaera</taxon>
    </lineage>
</organism>
<feature type="transmembrane region" description="Helical" evidence="6">
    <location>
        <begin position="119"/>
        <end position="138"/>
    </location>
</feature>
<dbReference type="EMBL" id="CP002098">
    <property type="protein sequence ID" value="ADM27899.1"/>
    <property type="molecule type" value="Genomic_DNA"/>
</dbReference>
<feature type="transmembrane region" description="Helical" evidence="6">
    <location>
        <begin position="78"/>
        <end position="98"/>
    </location>
</feature>
<evidence type="ECO:0000256" key="1">
    <source>
        <dbReference type="ARBA" id="ARBA00004651"/>
    </source>
</evidence>
<feature type="transmembrane region" description="Helical" evidence="6">
    <location>
        <begin position="49"/>
        <end position="72"/>
    </location>
</feature>
<dbReference type="HOGENOM" id="CLU_069132_3_0_2"/>
<feature type="transmembrane region" description="Helical" evidence="6">
    <location>
        <begin position="12"/>
        <end position="37"/>
    </location>
</feature>
<keyword evidence="5 6" id="KW-0472">Membrane</keyword>
<evidence type="ECO:0000256" key="2">
    <source>
        <dbReference type="ARBA" id="ARBA00022475"/>
    </source>
</evidence>